<reference evidence="1 2" key="1">
    <citation type="submission" date="2020-04" db="EMBL/GenBank/DDBJ databases">
        <title>Thalassotalea sp. M1531, isolated from the surface of marine red alga.</title>
        <authorList>
            <person name="Pang L."/>
            <person name="Lu D.-C."/>
        </authorList>
    </citation>
    <scope>NUCLEOTIDE SEQUENCE [LARGE SCALE GENOMIC DNA]</scope>
    <source>
        <strain evidence="1 2">M1531</strain>
    </source>
</reference>
<evidence type="ECO:0000313" key="2">
    <source>
        <dbReference type="Proteomes" id="UP000568664"/>
    </source>
</evidence>
<dbReference type="EMBL" id="JABBXH010000001">
    <property type="protein sequence ID" value="NMP30775.1"/>
    <property type="molecule type" value="Genomic_DNA"/>
</dbReference>
<dbReference type="AlphaFoldDB" id="A0A7Y0LCU7"/>
<gene>
    <name evidence="1" type="ORF">HII17_04295</name>
</gene>
<keyword evidence="2" id="KW-1185">Reference proteome</keyword>
<sequence>MNEHSSLWQRAKHKLNSLLIRLMIRFKCVREVKYSQQELNEMLATNFPHSMSLSLPGSQGMLTLLNAELSMPSDDSHLHIQLFCGFTVSVAGHDIYRAHLLVVGTVTPYYVASEKSIRLKQMQLTEVRLVNDDYAFIGSSTQIATLFMPKAFKYLLATTVHIGLSLLKGLIPSELMNYLGLYSNGSKQSVLDYHKPEIERLIIAEVEQDDWCYQLDETDFEEQLFAELGQEIAVENGFLVFKFHLD</sequence>
<protein>
    <submittedName>
        <fullName evidence="1">DUF1439 domain-containing protein</fullName>
    </submittedName>
</protein>
<organism evidence="1 2">
    <name type="scientific">Thalassotalea algicola</name>
    <dbReference type="NCBI Taxonomy" id="2716224"/>
    <lineage>
        <taxon>Bacteria</taxon>
        <taxon>Pseudomonadati</taxon>
        <taxon>Pseudomonadota</taxon>
        <taxon>Gammaproteobacteria</taxon>
        <taxon>Alteromonadales</taxon>
        <taxon>Colwelliaceae</taxon>
        <taxon>Thalassotalea</taxon>
    </lineage>
</organism>
<accession>A0A7Y0LCU7</accession>
<evidence type="ECO:0000313" key="1">
    <source>
        <dbReference type="EMBL" id="NMP30775.1"/>
    </source>
</evidence>
<dbReference type="Gene3D" id="3.15.10.40">
    <property type="entry name" value="Uncharacterised protein PF07273, DUF1439"/>
    <property type="match status" value="1"/>
</dbReference>
<comment type="caution">
    <text evidence="1">The sequence shown here is derived from an EMBL/GenBank/DDBJ whole genome shotgun (WGS) entry which is preliminary data.</text>
</comment>
<dbReference type="Proteomes" id="UP000568664">
    <property type="component" value="Unassembled WGS sequence"/>
</dbReference>
<dbReference type="RefSeq" id="WP_169074053.1">
    <property type="nucleotide sequence ID" value="NZ_JABBXH010000001.1"/>
</dbReference>
<proteinExistence type="predicted"/>
<name>A0A7Y0LCU7_9GAMM</name>